<organism evidence="1 2">
    <name type="scientific">Phaeosphaeria nodorum (strain SN15 / ATCC MYA-4574 / FGSC 10173)</name>
    <name type="common">Glume blotch fungus</name>
    <name type="synonym">Parastagonospora nodorum</name>
    <dbReference type="NCBI Taxonomy" id="321614"/>
    <lineage>
        <taxon>Eukaryota</taxon>
        <taxon>Fungi</taxon>
        <taxon>Dikarya</taxon>
        <taxon>Ascomycota</taxon>
        <taxon>Pezizomycotina</taxon>
        <taxon>Dothideomycetes</taxon>
        <taxon>Pleosporomycetidae</taxon>
        <taxon>Pleosporales</taxon>
        <taxon>Pleosporineae</taxon>
        <taxon>Phaeosphaeriaceae</taxon>
        <taxon>Parastagonospora</taxon>
    </lineage>
</organism>
<dbReference type="InParanoid" id="Q0URG6"/>
<dbReference type="EMBL" id="CH445332">
    <property type="protein sequence ID" value="EAT86712.2"/>
    <property type="molecule type" value="Genomic_DNA"/>
</dbReference>
<protein>
    <recommendedName>
        <fullName evidence="3">SRR1-like domain-containing protein</fullName>
    </recommendedName>
</protein>
<evidence type="ECO:0000313" key="1">
    <source>
        <dbReference type="EMBL" id="EAT86712.2"/>
    </source>
</evidence>
<accession>Q0URG6</accession>
<dbReference type="VEuPathDB" id="FungiDB:JI435_304000"/>
<dbReference type="RefSeq" id="XP_001796046.1">
    <property type="nucleotide sequence ID" value="XM_001795994.1"/>
</dbReference>
<name>Q0URG6_PHANO</name>
<gene>
    <name evidence="1" type="ORF">SNOG_05648</name>
</gene>
<evidence type="ECO:0000313" key="2">
    <source>
        <dbReference type="Proteomes" id="UP000001055"/>
    </source>
</evidence>
<dbReference type="VEuPathDB" id="FungiDB:JI435_056480"/>
<proteinExistence type="predicted"/>
<dbReference type="KEGG" id="pno:SNOG_05648"/>
<reference evidence="2" key="1">
    <citation type="journal article" date="2007" name="Plant Cell">
        <title>Dothideomycete-plant interactions illuminated by genome sequencing and EST analysis of the wheat pathogen Stagonospora nodorum.</title>
        <authorList>
            <person name="Hane J.K."/>
            <person name="Lowe R.G."/>
            <person name="Solomon P.S."/>
            <person name="Tan K.C."/>
            <person name="Schoch C.L."/>
            <person name="Spatafora J.W."/>
            <person name="Crous P.W."/>
            <person name="Kodira C."/>
            <person name="Birren B.W."/>
            <person name="Galagan J.E."/>
            <person name="Torriani S.F."/>
            <person name="McDonald B.A."/>
            <person name="Oliver R.P."/>
        </authorList>
    </citation>
    <scope>NUCLEOTIDE SEQUENCE [LARGE SCALE GENOMIC DNA]</scope>
    <source>
        <strain evidence="2">SN15 / ATCC MYA-4574 / FGSC 10173</strain>
    </source>
</reference>
<dbReference type="Proteomes" id="UP000001055">
    <property type="component" value="Unassembled WGS sequence"/>
</dbReference>
<evidence type="ECO:0008006" key="3">
    <source>
        <dbReference type="Google" id="ProtNLM"/>
    </source>
</evidence>
<dbReference type="GeneID" id="5972923"/>
<sequence length="371" mass="41303">MTTTQNTQTTMDTTQDVQISAQSMVTKGERREQYLKVRANRTRLISDHSHLLVDIGAFETAIGNKFLFTGEVLEQAAADLAEAKALDPDADSIYIPYVLGDGDLTRSYELVTRMGDASLYKMAPAYIGKDFLVKNVLKPDDIDTHPLRNAIAGWAHFAPHLLEMAAMQQRLEVSRAMEEIKKLIVASPVRIDNVVCLALGKLYWDTSLKENACGQFLLAWAIAGAVAEHKESTAAIPIVVFGPDYDIAACHLLAYLPHLIHISSSPYKYLSMMPNTLVICIGIPVFTPAYEIMADCLFPSGPAALMCIELPEQPWHVQGLISLCDPLVPRVAKILEQYEVGWLGDFVPKVQDSGLKELQWLRNVVWYSRKR</sequence>
<dbReference type="AlphaFoldDB" id="Q0URG6"/>